<dbReference type="AlphaFoldDB" id="A0A0P0YY07"/>
<evidence type="ECO:0000313" key="1">
    <source>
        <dbReference type="EMBL" id="BAT26147.1"/>
    </source>
</evidence>
<reference evidence="1" key="1">
    <citation type="journal article" date="2015" name="Proc. Natl. Acad. Sci. U.S.A.">
        <title>Bacterial clade with the ribosomal RNA operon on a small plasmid rather than the chromosome.</title>
        <authorList>
            <person name="Anda M."/>
            <person name="Ohtsubo Y."/>
            <person name="Okubo T."/>
            <person name="Sugawara M."/>
            <person name="Nagata Y."/>
            <person name="Tsuda M."/>
            <person name="Minamisawa K."/>
            <person name="Mitsui H."/>
        </authorList>
    </citation>
    <scope>NUCLEOTIDE SEQUENCE</scope>
    <source>
        <strain evidence="1">DSM 21988</strain>
    </source>
</reference>
<sequence>MDMIRMRMGQNDGIQVSHLGIQHLIAEIRPAVDGNRRHTTRAVPAHKGGSPPAPVAWLGWVAGAPIAVDARHAGR</sequence>
<name>A0A0P0YY07_9HYPH</name>
<organism evidence="1">
    <name type="scientific">Aureimonas altamirensis</name>
    <dbReference type="NCBI Taxonomy" id="370622"/>
    <lineage>
        <taxon>Bacteria</taxon>
        <taxon>Pseudomonadati</taxon>
        <taxon>Pseudomonadota</taxon>
        <taxon>Alphaproteobacteria</taxon>
        <taxon>Hyphomicrobiales</taxon>
        <taxon>Aurantimonadaceae</taxon>
        <taxon>Aureimonas</taxon>
    </lineage>
</organism>
<protein>
    <submittedName>
        <fullName evidence="1">Uncharacterized protein</fullName>
    </submittedName>
</protein>
<accession>A0A0P0YY07</accession>
<dbReference type="EMBL" id="LC066371">
    <property type="protein sequence ID" value="BAT26147.1"/>
    <property type="molecule type" value="Genomic_DNA"/>
</dbReference>
<proteinExistence type="predicted"/>